<keyword evidence="2" id="KW-0812">Transmembrane</keyword>
<dbReference type="RefSeq" id="WP_057706366.1">
    <property type="nucleotide sequence ID" value="NZ_JQCL01000057.1"/>
</dbReference>
<keyword evidence="4" id="KW-0378">Hydrolase</keyword>
<sequence length="263" mass="29202">MKNFKRGWGLALLCFIWVIALFFATAVLFSFGLIPKQYSGIVQDAIVLFGVWIFNHYLAHVPVLFWNHHNGWGQLEQAVPALLVVGLLVSANLTRLFTVPFTPLILMYLGYIILVGLTEEYVFRGVMIPLLARSLPGKNLAVVLISSFLFGGLHLMNSTHLSLTYVLPQILFAMALGTLFAGVYIRTRNLGLPILMHAATDLSVVVQLTQHPNSNANLDFSRNVSIVVSVFYGALLLLAILVAARQVQNVKIPTERLKRESQS</sequence>
<evidence type="ECO:0000259" key="3">
    <source>
        <dbReference type="Pfam" id="PF02517"/>
    </source>
</evidence>
<feature type="transmembrane region" description="Helical" evidence="2">
    <location>
        <begin position="78"/>
        <end position="98"/>
    </location>
</feature>
<dbReference type="Pfam" id="PF02517">
    <property type="entry name" value="Rce1-like"/>
    <property type="match status" value="1"/>
</dbReference>
<dbReference type="PATRIC" id="fig|942150.3.peg.2735"/>
<organism evidence="4 5">
    <name type="scientific">Lactiplantibacillus xiangfangensis</name>
    <dbReference type="NCBI Taxonomy" id="942150"/>
    <lineage>
        <taxon>Bacteria</taxon>
        <taxon>Bacillati</taxon>
        <taxon>Bacillota</taxon>
        <taxon>Bacilli</taxon>
        <taxon>Lactobacillales</taxon>
        <taxon>Lactobacillaceae</taxon>
        <taxon>Lactiplantibacillus</taxon>
    </lineage>
</organism>
<feature type="transmembrane region" description="Helical" evidence="2">
    <location>
        <begin position="104"/>
        <end position="123"/>
    </location>
</feature>
<dbReference type="InterPro" id="IPR052710">
    <property type="entry name" value="CAAX_protease"/>
</dbReference>
<evidence type="ECO:0000313" key="4">
    <source>
        <dbReference type="EMBL" id="KRO10930.1"/>
    </source>
</evidence>
<dbReference type="STRING" id="942150.IV64_GL002624"/>
<dbReference type="PANTHER" id="PTHR36435">
    <property type="entry name" value="SLR1288 PROTEIN"/>
    <property type="match status" value="1"/>
</dbReference>
<reference evidence="4 5" key="1">
    <citation type="journal article" date="2015" name="Genome Announc.">
        <title>Expanding the biotechnology potential of lactobacilli through comparative genomics of 213 strains and associated genera.</title>
        <authorList>
            <person name="Sun Z."/>
            <person name="Harris H.M."/>
            <person name="McCann A."/>
            <person name="Guo C."/>
            <person name="Argimon S."/>
            <person name="Zhang W."/>
            <person name="Yang X."/>
            <person name="Jeffery I.B."/>
            <person name="Cooney J.C."/>
            <person name="Kagawa T.F."/>
            <person name="Liu W."/>
            <person name="Song Y."/>
            <person name="Salvetti E."/>
            <person name="Wrobel A."/>
            <person name="Rasinkangas P."/>
            <person name="Parkhill J."/>
            <person name="Rea M.C."/>
            <person name="O'Sullivan O."/>
            <person name="Ritari J."/>
            <person name="Douillard F.P."/>
            <person name="Paul Ross R."/>
            <person name="Yang R."/>
            <person name="Briner A.E."/>
            <person name="Felis G.E."/>
            <person name="de Vos W.M."/>
            <person name="Barrangou R."/>
            <person name="Klaenhammer T.R."/>
            <person name="Caufield P.W."/>
            <person name="Cui Y."/>
            <person name="Zhang H."/>
            <person name="O'Toole P.W."/>
        </authorList>
    </citation>
    <scope>NUCLEOTIDE SEQUENCE [LARGE SCALE GENOMIC DNA]</scope>
    <source>
        <strain evidence="4 5">LMG 26013</strain>
    </source>
</reference>
<keyword evidence="2" id="KW-0472">Membrane</keyword>
<dbReference type="PANTHER" id="PTHR36435:SF1">
    <property type="entry name" value="CAAX AMINO TERMINAL PROTEASE FAMILY PROTEIN"/>
    <property type="match status" value="1"/>
</dbReference>
<evidence type="ECO:0000313" key="5">
    <source>
        <dbReference type="Proteomes" id="UP000051783"/>
    </source>
</evidence>
<comment type="caution">
    <text evidence="4">The sequence shown here is derived from an EMBL/GenBank/DDBJ whole genome shotgun (WGS) entry which is preliminary data.</text>
</comment>
<dbReference type="OrthoDB" id="2311705at2"/>
<dbReference type="EMBL" id="JQCL01000057">
    <property type="protein sequence ID" value="KRO10930.1"/>
    <property type="molecule type" value="Genomic_DNA"/>
</dbReference>
<dbReference type="GO" id="GO:0004175">
    <property type="term" value="F:endopeptidase activity"/>
    <property type="evidence" value="ECO:0007669"/>
    <property type="project" value="UniProtKB-ARBA"/>
</dbReference>
<proteinExistence type="inferred from homology"/>
<name>A0A0R2MFQ8_9LACO</name>
<protein>
    <submittedName>
        <fullName evidence="4">CAAX family protease</fullName>
    </submittedName>
</protein>
<dbReference type="GO" id="GO:0006508">
    <property type="term" value="P:proteolysis"/>
    <property type="evidence" value="ECO:0007669"/>
    <property type="project" value="UniProtKB-KW"/>
</dbReference>
<feature type="transmembrane region" description="Helical" evidence="2">
    <location>
        <begin position="162"/>
        <end position="183"/>
    </location>
</feature>
<feature type="domain" description="CAAX prenyl protease 2/Lysostaphin resistance protein A-like" evidence="3">
    <location>
        <begin position="104"/>
        <end position="202"/>
    </location>
</feature>
<evidence type="ECO:0000256" key="2">
    <source>
        <dbReference type="SAM" id="Phobius"/>
    </source>
</evidence>
<comment type="similarity">
    <text evidence="1">Belongs to the UPF0177 family.</text>
</comment>
<dbReference type="InterPro" id="IPR003675">
    <property type="entry name" value="Rce1/LyrA-like_dom"/>
</dbReference>
<evidence type="ECO:0000256" key="1">
    <source>
        <dbReference type="ARBA" id="ARBA00009067"/>
    </source>
</evidence>
<feature type="transmembrane region" description="Helical" evidence="2">
    <location>
        <begin position="224"/>
        <end position="244"/>
    </location>
</feature>
<accession>A0A0R2MFQ8</accession>
<dbReference type="AlphaFoldDB" id="A0A0R2MFQ8"/>
<dbReference type="Proteomes" id="UP000051783">
    <property type="component" value="Unassembled WGS sequence"/>
</dbReference>
<keyword evidence="2" id="KW-1133">Transmembrane helix</keyword>
<keyword evidence="4" id="KW-0645">Protease</keyword>
<dbReference type="GO" id="GO:0080120">
    <property type="term" value="P:CAAX-box protein maturation"/>
    <property type="evidence" value="ECO:0007669"/>
    <property type="project" value="UniProtKB-ARBA"/>
</dbReference>
<feature type="transmembrane region" description="Helical" evidence="2">
    <location>
        <begin position="12"/>
        <end position="34"/>
    </location>
</feature>
<feature type="transmembrane region" description="Helical" evidence="2">
    <location>
        <begin position="135"/>
        <end position="156"/>
    </location>
</feature>
<gene>
    <name evidence="4" type="ORF">IV64_GL002624</name>
</gene>
<feature type="transmembrane region" description="Helical" evidence="2">
    <location>
        <begin position="190"/>
        <end position="209"/>
    </location>
</feature>
<feature type="transmembrane region" description="Helical" evidence="2">
    <location>
        <begin position="46"/>
        <end position="66"/>
    </location>
</feature>
<keyword evidence="5" id="KW-1185">Reference proteome</keyword>